<evidence type="ECO:0000313" key="3">
    <source>
        <dbReference type="EMBL" id="KRL66935.1"/>
    </source>
</evidence>
<dbReference type="Gene3D" id="3.90.950.10">
    <property type="match status" value="1"/>
</dbReference>
<dbReference type="InterPro" id="IPR002637">
    <property type="entry name" value="RdgB/HAM1"/>
</dbReference>
<sequence length="198" mass="21962">MAAWLIASNNKLKTLDLQKDLAFYGLKVEPYTEYFDNVNFPAESVDSYRDNAVHKATFLSNKVLRPVIGDDSGIEIPALSDELGVTTKRDLHKDASLSDNQTLLSWLKDVPEDQRQAKMIAYLAAVDQSGQVLTAEGEITGQIALEEAGTYSTGFDKIFYLPELGKTLAELPDSQRIELTHRGRAAKKLVETINGEKK</sequence>
<dbReference type="STRING" id="1423815.FC27_GL002261"/>
<organism evidence="3 4">
    <name type="scientific">Companilactobacillus versmoldensis DSM 14857 = KCTC 3814</name>
    <dbReference type="NCBI Taxonomy" id="1423815"/>
    <lineage>
        <taxon>Bacteria</taxon>
        <taxon>Bacillati</taxon>
        <taxon>Bacillota</taxon>
        <taxon>Bacilli</taxon>
        <taxon>Lactobacillales</taxon>
        <taxon>Lactobacillaceae</taxon>
        <taxon>Companilactobacillus</taxon>
    </lineage>
</organism>
<evidence type="ECO:0000313" key="4">
    <source>
        <dbReference type="Proteomes" id="UP000051647"/>
    </source>
</evidence>
<dbReference type="GO" id="GO:0009143">
    <property type="term" value="P:nucleoside triphosphate catabolic process"/>
    <property type="evidence" value="ECO:0007669"/>
    <property type="project" value="InterPro"/>
</dbReference>
<dbReference type="GO" id="GO:0047429">
    <property type="term" value="F:nucleoside triphosphate diphosphatase activity"/>
    <property type="evidence" value="ECO:0007669"/>
    <property type="project" value="InterPro"/>
</dbReference>
<keyword evidence="4" id="KW-1185">Reference proteome</keyword>
<dbReference type="eggNOG" id="COG0127">
    <property type="taxonomic scope" value="Bacteria"/>
</dbReference>
<dbReference type="GO" id="GO:0005829">
    <property type="term" value="C:cytosol"/>
    <property type="evidence" value="ECO:0007669"/>
    <property type="project" value="TreeGrafter"/>
</dbReference>
<dbReference type="RefSeq" id="WP_029508190.1">
    <property type="nucleotide sequence ID" value="NZ_AZFA01000009.1"/>
</dbReference>
<protein>
    <submittedName>
        <fullName evidence="3">Xanthosine triphosphate pyrophosphatase</fullName>
    </submittedName>
</protein>
<dbReference type="OrthoDB" id="2142580at2"/>
<dbReference type="InterPro" id="IPR029001">
    <property type="entry name" value="ITPase-like_fam"/>
</dbReference>
<dbReference type="Proteomes" id="UP000051647">
    <property type="component" value="Unassembled WGS sequence"/>
</dbReference>
<proteinExistence type="inferred from homology"/>
<comment type="similarity">
    <text evidence="1">Belongs to the HAM1 NTPase family.</text>
</comment>
<dbReference type="CDD" id="cd00515">
    <property type="entry name" value="HAM1"/>
    <property type="match status" value="1"/>
</dbReference>
<dbReference type="PATRIC" id="fig|1423815.3.peg.2319"/>
<dbReference type="SUPFAM" id="SSF52972">
    <property type="entry name" value="ITPase-like"/>
    <property type="match status" value="1"/>
</dbReference>
<dbReference type="PANTHER" id="PTHR11067">
    <property type="entry name" value="INOSINE TRIPHOSPHATE PYROPHOSPHATASE/HAM1 PROTEIN"/>
    <property type="match status" value="1"/>
</dbReference>
<dbReference type="PANTHER" id="PTHR11067:SF9">
    <property type="entry name" value="INOSINE TRIPHOSPHATE PYROPHOSPHATASE"/>
    <property type="match status" value="1"/>
</dbReference>
<dbReference type="Pfam" id="PF01725">
    <property type="entry name" value="Ham1p_like"/>
    <property type="match status" value="1"/>
</dbReference>
<evidence type="ECO:0000256" key="2">
    <source>
        <dbReference type="ARBA" id="ARBA00022801"/>
    </source>
</evidence>
<reference evidence="3 4" key="1">
    <citation type="journal article" date="2015" name="Genome Announc.">
        <title>Expanding the biotechnology potential of lactobacilli through comparative genomics of 213 strains and associated genera.</title>
        <authorList>
            <person name="Sun Z."/>
            <person name="Harris H.M."/>
            <person name="McCann A."/>
            <person name="Guo C."/>
            <person name="Argimon S."/>
            <person name="Zhang W."/>
            <person name="Yang X."/>
            <person name="Jeffery I.B."/>
            <person name="Cooney J.C."/>
            <person name="Kagawa T.F."/>
            <person name="Liu W."/>
            <person name="Song Y."/>
            <person name="Salvetti E."/>
            <person name="Wrobel A."/>
            <person name="Rasinkangas P."/>
            <person name="Parkhill J."/>
            <person name="Rea M.C."/>
            <person name="O'Sullivan O."/>
            <person name="Ritari J."/>
            <person name="Douillard F.P."/>
            <person name="Paul Ross R."/>
            <person name="Yang R."/>
            <person name="Briner A.E."/>
            <person name="Felis G.E."/>
            <person name="de Vos W.M."/>
            <person name="Barrangou R."/>
            <person name="Klaenhammer T.R."/>
            <person name="Caufield P.W."/>
            <person name="Cui Y."/>
            <person name="Zhang H."/>
            <person name="O'Toole P.W."/>
        </authorList>
    </citation>
    <scope>NUCLEOTIDE SEQUENCE [LARGE SCALE GENOMIC DNA]</scope>
    <source>
        <strain evidence="3 4">DSM 14857</strain>
    </source>
</reference>
<accession>A0A0R1SCP5</accession>
<name>A0A0R1SCP5_9LACO</name>
<evidence type="ECO:0000256" key="1">
    <source>
        <dbReference type="ARBA" id="ARBA00008023"/>
    </source>
</evidence>
<comment type="caution">
    <text evidence="3">The sequence shown here is derived from an EMBL/GenBank/DDBJ whole genome shotgun (WGS) entry which is preliminary data.</text>
</comment>
<dbReference type="EMBL" id="AZFA01000009">
    <property type="protein sequence ID" value="KRL66935.1"/>
    <property type="molecule type" value="Genomic_DNA"/>
</dbReference>
<dbReference type="AlphaFoldDB" id="A0A0R1SCP5"/>
<keyword evidence="2" id="KW-0378">Hydrolase</keyword>
<gene>
    <name evidence="3" type="ORF">FC27_GL002261</name>
</gene>